<reference evidence="2" key="1">
    <citation type="submission" date="2022-03" db="EMBL/GenBank/DDBJ databases">
        <authorList>
            <person name="Lindestad O."/>
        </authorList>
    </citation>
    <scope>NUCLEOTIDE SEQUENCE</scope>
</reference>
<comment type="caution">
    <text evidence="2">The sequence shown here is derived from an EMBL/GenBank/DDBJ whole genome shotgun (WGS) entry which is preliminary data.</text>
</comment>
<dbReference type="SUPFAM" id="SSF49899">
    <property type="entry name" value="Concanavalin A-like lectins/glucanases"/>
    <property type="match status" value="1"/>
</dbReference>
<dbReference type="Proteomes" id="UP000838756">
    <property type="component" value="Unassembled WGS sequence"/>
</dbReference>
<gene>
    <name evidence="2" type="primary">jg16157</name>
    <name evidence="2" type="ORF">PAEG_LOCUS12841</name>
</gene>
<dbReference type="InterPro" id="IPR013189">
    <property type="entry name" value="Glyco_hydro_32_C"/>
</dbReference>
<dbReference type="InterPro" id="IPR013320">
    <property type="entry name" value="ConA-like_dom_sf"/>
</dbReference>
<dbReference type="Pfam" id="PF08244">
    <property type="entry name" value="Glyco_hydro_32C"/>
    <property type="match status" value="1"/>
</dbReference>
<evidence type="ECO:0000259" key="1">
    <source>
        <dbReference type="Pfam" id="PF08244"/>
    </source>
</evidence>
<proteinExistence type="predicted"/>
<evidence type="ECO:0000313" key="3">
    <source>
        <dbReference type="Proteomes" id="UP000838756"/>
    </source>
</evidence>
<keyword evidence="3" id="KW-1185">Reference proteome</keyword>
<evidence type="ECO:0000313" key="2">
    <source>
        <dbReference type="EMBL" id="CAH2235167.1"/>
    </source>
</evidence>
<dbReference type="AlphaFoldDB" id="A0A8S4REL1"/>
<feature type="domain" description="Glycosyl hydrolase family 32 C-terminal" evidence="1">
    <location>
        <begin position="51"/>
        <end position="113"/>
    </location>
</feature>
<organism evidence="2 3">
    <name type="scientific">Pararge aegeria aegeria</name>
    <dbReference type="NCBI Taxonomy" id="348720"/>
    <lineage>
        <taxon>Eukaryota</taxon>
        <taxon>Metazoa</taxon>
        <taxon>Ecdysozoa</taxon>
        <taxon>Arthropoda</taxon>
        <taxon>Hexapoda</taxon>
        <taxon>Insecta</taxon>
        <taxon>Pterygota</taxon>
        <taxon>Neoptera</taxon>
        <taxon>Endopterygota</taxon>
        <taxon>Lepidoptera</taxon>
        <taxon>Glossata</taxon>
        <taxon>Ditrysia</taxon>
        <taxon>Papilionoidea</taxon>
        <taxon>Nymphalidae</taxon>
        <taxon>Satyrinae</taxon>
        <taxon>Satyrini</taxon>
        <taxon>Parargina</taxon>
        <taxon>Pararge</taxon>
    </lineage>
</organism>
<dbReference type="EMBL" id="CAKXAJ010025113">
    <property type="protein sequence ID" value="CAH2235167.1"/>
    <property type="molecule type" value="Genomic_DNA"/>
</dbReference>
<accession>A0A8S4REL1</accession>
<protein>
    <submittedName>
        <fullName evidence="2">Jg16157 protein</fullName>
    </submittedName>
</protein>
<name>A0A8S4REL1_9NEOP</name>
<dbReference type="OrthoDB" id="202537at2759"/>
<sequence>MFDFRSELLDNAWYSPGEMFRGGSKSFELLVNSTSSVSDAAILFEWKLGGFSIVYSAEYGYISVNRGDEDGERRAYWSPDEHIYLRIFVDYSSIEIFCGDGEVVFSSRIYPKTIKIRIGGSTKLHITQI</sequence>
<dbReference type="Gene3D" id="2.60.120.560">
    <property type="entry name" value="Exo-inulinase, domain 1"/>
    <property type="match status" value="1"/>
</dbReference>